<dbReference type="STRING" id="81972.D7KTG9"/>
<dbReference type="CDD" id="cd11378">
    <property type="entry name" value="DUF296"/>
    <property type="match status" value="2"/>
</dbReference>
<feature type="domain" description="PPC" evidence="10">
    <location>
        <begin position="535"/>
        <end position="678"/>
    </location>
</feature>
<dbReference type="Proteomes" id="UP000008694">
    <property type="component" value="Unassembled WGS sequence"/>
</dbReference>
<accession>D7KTG9</accession>
<dbReference type="Gene3D" id="3.30.1330.80">
    <property type="entry name" value="Hypothetical protein, similar to alpha- acetolactate decarboxylase, domain 2"/>
    <property type="match status" value="2"/>
</dbReference>
<keyword evidence="4 7" id="KW-0238">DNA-binding</keyword>
<dbReference type="Gramene" id="fgenesh1_pm.C_scaffold_2000102">
    <property type="protein sequence ID" value="fgenesh1_pm.C_scaffold_2000102"/>
    <property type="gene ID" value="fgenesh1_pm.C_scaffold_2000102"/>
</dbReference>
<keyword evidence="6 7" id="KW-0539">Nucleus</keyword>
<dbReference type="EMBL" id="GL348714">
    <property type="protein sequence ID" value="EFH62659.1"/>
    <property type="molecule type" value="Genomic_DNA"/>
</dbReference>
<evidence type="ECO:0000256" key="5">
    <source>
        <dbReference type="ARBA" id="ARBA00023163"/>
    </source>
</evidence>
<feature type="region of interest" description="Disordered" evidence="8">
    <location>
        <begin position="387"/>
        <end position="520"/>
    </location>
</feature>
<evidence type="ECO:0000259" key="10">
    <source>
        <dbReference type="PROSITE" id="PS51742"/>
    </source>
</evidence>
<keyword evidence="9" id="KW-0472">Membrane</keyword>
<evidence type="ECO:0000256" key="4">
    <source>
        <dbReference type="ARBA" id="ARBA00023125"/>
    </source>
</evidence>
<evidence type="ECO:0000256" key="7">
    <source>
        <dbReference type="RuleBase" id="RU367031"/>
    </source>
</evidence>
<name>D7KTG9_ARALL</name>
<reference evidence="12" key="1">
    <citation type="journal article" date="2011" name="Nat. Genet.">
        <title>The Arabidopsis lyrata genome sequence and the basis of rapid genome size change.</title>
        <authorList>
            <person name="Hu T.T."/>
            <person name="Pattyn P."/>
            <person name="Bakker E.G."/>
            <person name="Cao J."/>
            <person name="Cheng J.-F."/>
            <person name="Clark R.M."/>
            <person name="Fahlgren N."/>
            <person name="Fawcett J.A."/>
            <person name="Grimwood J."/>
            <person name="Gundlach H."/>
            <person name="Haberer G."/>
            <person name="Hollister J.D."/>
            <person name="Ossowski S."/>
            <person name="Ottilar R.P."/>
            <person name="Salamov A.A."/>
            <person name="Schneeberger K."/>
            <person name="Spannagl M."/>
            <person name="Wang X."/>
            <person name="Yang L."/>
            <person name="Nasrallah M.E."/>
            <person name="Bergelson J."/>
            <person name="Carrington J.C."/>
            <person name="Gaut B.S."/>
            <person name="Schmutz J."/>
            <person name="Mayer K.F.X."/>
            <person name="Van de Peer Y."/>
            <person name="Grigoriev I.V."/>
            <person name="Nordborg M."/>
            <person name="Weigel D."/>
            <person name="Guo Y.-L."/>
        </authorList>
    </citation>
    <scope>NUCLEOTIDE SEQUENCE [LARGE SCALE GENOMIC DNA]</scope>
    <source>
        <strain evidence="12">cv. MN47</strain>
    </source>
</reference>
<feature type="transmembrane region" description="Helical" evidence="9">
    <location>
        <begin position="751"/>
        <end position="777"/>
    </location>
</feature>
<evidence type="ECO:0000313" key="11">
    <source>
        <dbReference type="EMBL" id="EFH62659.1"/>
    </source>
</evidence>
<dbReference type="eggNOG" id="ENOG502QUPI">
    <property type="taxonomic scope" value="Eukaryota"/>
</dbReference>
<keyword evidence="9" id="KW-1133">Transmembrane helix</keyword>
<comment type="function">
    <text evidence="1 7">Transcription factor that specifically binds AT-rich DNA sequences related to the nuclear matrix attachment regions (MARs).</text>
</comment>
<dbReference type="InterPro" id="IPR017956">
    <property type="entry name" value="AT_hook_DNA-bd_motif"/>
</dbReference>
<evidence type="ECO:0000256" key="1">
    <source>
        <dbReference type="ARBA" id="ARBA00003687"/>
    </source>
</evidence>
<feature type="compositionally biased region" description="Basic residues" evidence="8">
    <location>
        <begin position="102"/>
        <end position="111"/>
    </location>
</feature>
<dbReference type="Pfam" id="PF03479">
    <property type="entry name" value="PCC"/>
    <property type="match status" value="2"/>
</dbReference>
<feature type="compositionally biased region" description="Basic and acidic residues" evidence="8">
    <location>
        <begin position="424"/>
        <end position="433"/>
    </location>
</feature>
<feature type="compositionally biased region" description="Low complexity" evidence="8">
    <location>
        <begin position="712"/>
        <end position="730"/>
    </location>
</feature>
<keyword evidence="9" id="KW-0812">Transmembrane</keyword>
<proteinExistence type="predicted"/>
<feature type="compositionally biased region" description="Low complexity" evidence="8">
    <location>
        <begin position="687"/>
        <end position="701"/>
    </location>
</feature>
<dbReference type="PANTHER" id="PTHR31500:SF64">
    <property type="entry name" value="AT-HOOK MOTIF NUCLEAR-LOCALIZED PROTEIN 12-RELATED"/>
    <property type="match status" value="1"/>
</dbReference>
<evidence type="ECO:0000256" key="8">
    <source>
        <dbReference type="SAM" id="MobiDB-lite"/>
    </source>
</evidence>
<dbReference type="AlphaFoldDB" id="D7KTG9"/>
<evidence type="ECO:0000256" key="9">
    <source>
        <dbReference type="SAM" id="Phobius"/>
    </source>
</evidence>
<keyword evidence="12" id="KW-1185">Reference proteome</keyword>
<keyword evidence="5 7" id="KW-0804">Transcription</keyword>
<dbReference type="HOGENOM" id="CLU_359178_0_0_1"/>
<sequence length="780" mass="81905">MDGREAMAFPGSHSQFYLQRGAFTNLAPSQLASGLHAPPQTPGTRPMPNPNIHHPQANNPGLPFSDFGHSIHMGMAACASPAAVQPTLQPPPPPPPPEQPMVKKKRGRPRKYVADGQVSLGLSPVPCVSNKSKDSSSMSDPNAPKRARGRPPGTGRKQRLANLGEWMNTSAGLAFAPHVISVGAGEDIVSKILSFSQQRPRALCIMSGTGTISSATLCEPASTAPSITFEGRYEILSFGGSYLVNEEGGSRSRTGGLSVSLSGSDGRIIAGGVGMLIAASLVQVVACSFVYGASAKSHNNNNKTIRQEKEPKEEDNNSEMETTPGSAPEPAVSAAHSSKTPTLITGYIKTAIVGFKCMDGREAMAFPGSHSQFYLQRGVFTNLTPSQVASGLHAPPPPPGMRPMSNPNIHHPQASNPGPPFSIAEHRHSDFGHSIHMGMASSASPAAVQPTLQLPPPLSEQPMVKKKRGRPRKYAPDGQVSLGLSPMPCVSKKSKDSSSMSDPNAPKRARGRPPGTGRKQRLANLGEISSEWMNTSAGLAFAPHVISVGSGEDIVSKVLSFSQKRSRALCIMSGTGTVSSVTLREPASTTPSLTFEGRFEILSLGGSYLVNEEGGSKSRTGGLSVSLSGPEGHVIGGGIGMLIAASLVQVVACSFVYGASAKSNNNNNKTIKQEIKPKEEQNNSEMETTPGTAPEAAASTGQQTPQNFPAQGMSGWPSSGSGSGRSVESSRNPLTDIDLTRGNSIRYVSAVHIFVVVDLFLGMFPFVSSVAVFNLVLEMK</sequence>
<feature type="compositionally biased region" description="Pro residues" evidence="8">
    <location>
        <begin position="39"/>
        <end position="49"/>
    </location>
</feature>
<dbReference type="InterPro" id="IPR005175">
    <property type="entry name" value="PPC_dom"/>
</dbReference>
<keyword evidence="3 7" id="KW-0805">Transcription regulation</keyword>
<dbReference type="SMART" id="SM00384">
    <property type="entry name" value="AT_hook"/>
    <property type="match status" value="4"/>
</dbReference>
<evidence type="ECO:0000313" key="12">
    <source>
        <dbReference type="Proteomes" id="UP000008694"/>
    </source>
</evidence>
<feature type="region of interest" description="Disordered" evidence="8">
    <location>
        <begin position="83"/>
        <end position="158"/>
    </location>
</feature>
<dbReference type="PANTHER" id="PTHR31500">
    <property type="entry name" value="AT-HOOK MOTIF NUCLEAR-LOCALIZED PROTEIN 9"/>
    <property type="match status" value="1"/>
</dbReference>
<organism evidence="12">
    <name type="scientific">Arabidopsis lyrata subsp. lyrata</name>
    <name type="common">Lyre-leaved rock-cress</name>
    <dbReference type="NCBI Taxonomy" id="81972"/>
    <lineage>
        <taxon>Eukaryota</taxon>
        <taxon>Viridiplantae</taxon>
        <taxon>Streptophyta</taxon>
        <taxon>Embryophyta</taxon>
        <taxon>Tracheophyta</taxon>
        <taxon>Spermatophyta</taxon>
        <taxon>Magnoliopsida</taxon>
        <taxon>eudicotyledons</taxon>
        <taxon>Gunneridae</taxon>
        <taxon>Pentapetalae</taxon>
        <taxon>rosids</taxon>
        <taxon>malvids</taxon>
        <taxon>Brassicales</taxon>
        <taxon>Brassicaceae</taxon>
        <taxon>Camelineae</taxon>
        <taxon>Arabidopsis</taxon>
    </lineage>
</organism>
<feature type="compositionally biased region" description="Basic residues" evidence="8">
    <location>
        <begin position="464"/>
        <end position="473"/>
    </location>
</feature>
<dbReference type="GO" id="GO:0003680">
    <property type="term" value="F:minor groove of adenine-thymine-rich DNA binding"/>
    <property type="evidence" value="ECO:0007669"/>
    <property type="project" value="UniProtKB-UniRule"/>
</dbReference>
<evidence type="ECO:0000256" key="3">
    <source>
        <dbReference type="ARBA" id="ARBA00023015"/>
    </source>
</evidence>
<gene>
    <name evidence="11" type="ORF">ARALYDRAFT_315069</name>
</gene>
<feature type="compositionally biased region" description="Basic and acidic residues" evidence="8">
    <location>
        <begin position="671"/>
        <end position="681"/>
    </location>
</feature>
<feature type="region of interest" description="Disordered" evidence="8">
    <location>
        <begin position="666"/>
        <end position="735"/>
    </location>
</feature>
<feature type="compositionally biased region" description="Basic and acidic residues" evidence="8">
    <location>
        <begin position="305"/>
        <end position="315"/>
    </location>
</feature>
<feature type="compositionally biased region" description="Pro residues" evidence="8">
    <location>
        <begin position="88"/>
        <end position="99"/>
    </location>
</feature>
<feature type="region of interest" description="Disordered" evidence="8">
    <location>
        <begin position="299"/>
        <end position="334"/>
    </location>
</feature>
<protein>
    <recommendedName>
        <fullName evidence="7">AT-hook motif nuclear-localized protein</fullName>
    </recommendedName>
</protein>
<comment type="subcellular location">
    <subcellularLocation>
        <location evidence="2 7">Nucleus</location>
    </subcellularLocation>
</comment>
<feature type="transmembrane region" description="Helical" evidence="9">
    <location>
        <begin position="634"/>
        <end position="657"/>
    </location>
</feature>
<dbReference type="InterPro" id="IPR039605">
    <property type="entry name" value="AHL"/>
</dbReference>
<dbReference type="GO" id="GO:0005634">
    <property type="term" value="C:nucleus"/>
    <property type="evidence" value="ECO:0007669"/>
    <property type="project" value="UniProtKB-SubCell"/>
</dbReference>
<dbReference type="PROSITE" id="PS51742">
    <property type="entry name" value="PPC"/>
    <property type="match status" value="2"/>
</dbReference>
<feature type="region of interest" description="Disordered" evidence="8">
    <location>
        <begin position="30"/>
        <end position="68"/>
    </location>
</feature>
<dbReference type="SUPFAM" id="SSF117856">
    <property type="entry name" value="AF0104/ALDC/Ptd012-like"/>
    <property type="match status" value="2"/>
</dbReference>
<evidence type="ECO:0000256" key="6">
    <source>
        <dbReference type="ARBA" id="ARBA00023242"/>
    </source>
</evidence>
<evidence type="ECO:0000256" key="2">
    <source>
        <dbReference type="ARBA" id="ARBA00004123"/>
    </source>
</evidence>
<feature type="domain" description="PPC" evidence="10">
    <location>
        <begin position="169"/>
        <end position="312"/>
    </location>
</feature>
<comment type="domain">
    <text evidence="7">The PPC domain mediates interactions between AHL proteins.</text>
</comment>